<dbReference type="Proteomes" id="UP000183255">
    <property type="component" value="Unassembled WGS sequence"/>
</dbReference>
<keyword evidence="5 7" id="KW-1133">Transmembrane helix</keyword>
<sequence>MATLFLIMIYIAFIGLGLPDSVLGASWPTIHRALDVPLEYAGILSMMTTAGTICSSFMSGRVTRRFGAGKVTTVSVLMTAVALLGFSMAPSFYMLMALTLPLGLGAGSVDAALNGYVSLHYEAKHMSWLHSFWGVGATLGPVIMSFFLLKSSGWRSGYLVISLLQMTIAGLLFLTLPLWKRFNQKDASSTKEVLQDTAKREENVYKIPGVKLAITSFFVYCAVEMTTGLWGASFLVQIHNIPNDIAARYISLFFAGITIGRMLTGFITLKYSFKTIIRGGIFSMFMGILLLSSGIQVLFIAGFLLIGLGCAPVFPGMIHETPERFGKVHAQTIIGIQMAFAYMGSTFSPAVFGFLAGKGFLPYFPGYLLLFLVALLGSTESINLLMKRKEEKIKASA</sequence>
<comment type="subcellular location">
    <subcellularLocation>
        <location evidence="1">Cell membrane</location>
        <topology evidence="1">Multi-pass membrane protein</topology>
    </subcellularLocation>
</comment>
<gene>
    <name evidence="9" type="ORF">SAMN05421804_10490</name>
</gene>
<dbReference type="PROSITE" id="PS50850">
    <property type="entry name" value="MFS"/>
    <property type="match status" value="1"/>
</dbReference>
<proteinExistence type="inferred from homology"/>
<feature type="transmembrane region" description="Helical" evidence="7">
    <location>
        <begin position="40"/>
        <end position="59"/>
    </location>
</feature>
<feature type="transmembrane region" description="Helical" evidence="7">
    <location>
        <begin position="155"/>
        <end position="179"/>
    </location>
</feature>
<feature type="transmembrane region" description="Helical" evidence="7">
    <location>
        <begin position="128"/>
        <end position="149"/>
    </location>
</feature>
<dbReference type="InterPro" id="IPR051788">
    <property type="entry name" value="MFS_Transporter"/>
</dbReference>
<dbReference type="InterPro" id="IPR011701">
    <property type="entry name" value="MFS"/>
</dbReference>
<dbReference type="RefSeq" id="WP_031576165.1">
    <property type="nucleotide sequence ID" value="NZ_FNDZ01000004.1"/>
</dbReference>
<keyword evidence="4 7" id="KW-0812">Transmembrane</keyword>
<feature type="transmembrane region" description="Helical" evidence="7">
    <location>
        <begin position="367"/>
        <end position="386"/>
    </location>
</feature>
<feature type="transmembrane region" description="Helical" evidence="7">
    <location>
        <begin position="71"/>
        <end position="89"/>
    </location>
</feature>
<evidence type="ECO:0000256" key="1">
    <source>
        <dbReference type="ARBA" id="ARBA00004651"/>
    </source>
</evidence>
<dbReference type="GO" id="GO:0005886">
    <property type="term" value="C:plasma membrane"/>
    <property type="evidence" value="ECO:0007669"/>
    <property type="project" value="UniProtKB-SubCell"/>
</dbReference>
<evidence type="ECO:0000256" key="5">
    <source>
        <dbReference type="ARBA" id="ARBA00022989"/>
    </source>
</evidence>
<evidence type="ECO:0000259" key="8">
    <source>
        <dbReference type="PROSITE" id="PS50850"/>
    </source>
</evidence>
<keyword evidence="6 7" id="KW-0472">Membrane</keyword>
<dbReference type="InterPro" id="IPR020846">
    <property type="entry name" value="MFS_dom"/>
</dbReference>
<dbReference type="PANTHER" id="PTHR23514:SF3">
    <property type="entry name" value="BYPASS OF STOP CODON PROTEIN 6"/>
    <property type="match status" value="1"/>
</dbReference>
<evidence type="ECO:0000256" key="3">
    <source>
        <dbReference type="ARBA" id="ARBA00022448"/>
    </source>
</evidence>
<dbReference type="AlphaFoldDB" id="A0A1G8N4D2"/>
<evidence type="ECO:0000256" key="4">
    <source>
        <dbReference type="ARBA" id="ARBA00022692"/>
    </source>
</evidence>
<dbReference type="EMBL" id="FNDZ01000004">
    <property type="protein sequence ID" value="SDI75003.1"/>
    <property type="molecule type" value="Genomic_DNA"/>
</dbReference>
<reference evidence="9 10" key="1">
    <citation type="submission" date="2016-10" db="EMBL/GenBank/DDBJ databases">
        <authorList>
            <person name="de Groot N.N."/>
        </authorList>
    </citation>
    <scope>NUCLEOTIDE SEQUENCE [LARGE SCALE GENOMIC DNA]</scope>
    <source>
        <strain evidence="9 10">CGMCC 1.5058</strain>
    </source>
</reference>
<dbReference type="SUPFAM" id="SSF103473">
    <property type="entry name" value="MFS general substrate transporter"/>
    <property type="match status" value="1"/>
</dbReference>
<keyword evidence="3" id="KW-0813">Transport</keyword>
<feature type="domain" description="Major facilitator superfamily (MFS) profile" evidence="8">
    <location>
        <begin position="5"/>
        <end position="389"/>
    </location>
</feature>
<evidence type="ECO:0000256" key="6">
    <source>
        <dbReference type="ARBA" id="ARBA00023136"/>
    </source>
</evidence>
<protein>
    <submittedName>
        <fullName evidence="9">Fucose permease</fullName>
    </submittedName>
</protein>
<feature type="transmembrane region" description="Helical" evidence="7">
    <location>
        <begin position="245"/>
        <end position="263"/>
    </location>
</feature>
<feature type="transmembrane region" description="Helical" evidence="7">
    <location>
        <begin position="339"/>
        <end position="361"/>
    </location>
</feature>
<evidence type="ECO:0000256" key="7">
    <source>
        <dbReference type="SAM" id="Phobius"/>
    </source>
</evidence>
<dbReference type="GO" id="GO:0022857">
    <property type="term" value="F:transmembrane transporter activity"/>
    <property type="evidence" value="ECO:0007669"/>
    <property type="project" value="InterPro"/>
</dbReference>
<dbReference type="InterPro" id="IPR036259">
    <property type="entry name" value="MFS_trans_sf"/>
</dbReference>
<name>A0A1G8N4D2_9CLOT</name>
<dbReference type="Pfam" id="PF07690">
    <property type="entry name" value="MFS_1"/>
    <property type="match status" value="2"/>
</dbReference>
<organism evidence="9 10">
    <name type="scientific">Proteiniclasticum ruminis</name>
    <dbReference type="NCBI Taxonomy" id="398199"/>
    <lineage>
        <taxon>Bacteria</taxon>
        <taxon>Bacillati</taxon>
        <taxon>Bacillota</taxon>
        <taxon>Clostridia</taxon>
        <taxon>Eubacteriales</taxon>
        <taxon>Clostridiaceae</taxon>
        <taxon>Proteiniclasticum</taxon>
    </lineage>
</organism>
<comment type="similarity">
    <text evidence="2">Belongs to the major facilitator superfamily.</text>
</comment>
<evidence type="ECO:0000313" key="9">
    <source>
        <dbReference type="EMBL" id="SDI75003.1"/>
    </source>
</evidence>
<accession>A0A1G8N4D2</accession>
<feature type="transmembrane region" description="Helical" evidence="7">
    <location>
        <begin position="217"/>
        <end position="239"/>
    </location>
</feature>
<evidence type="ECO:0000256" key="2">
    <source>
        <dbReference type="ARBA" id="ARBA00008335"/>
    </source>
</evidence>
<dbReference type="Gene3D" id="1.20.1250.20">
    <property type="entry name" value="MFS general substrate transporter like domains"/>
    <property type="match status" value="2"/>
</dbReference>
<dbReference type="PANTHER" id="PTHR23514">
    <property type="entry name" value="BYPASS OF STOP CODON PROTEIN 6"/>
    <property type="match status" value="1"/>
</dbReference>
<evidence type="ECO:0000313" key="10">
    <source>
        <dbReference type="Proteomes" id="UP000183255"/>
    </source>
</evidence>